<dbReference type="AlphaFoldDB" id="A0A7J6RY15"/>
<reference evidence="13 14" key="1">
    <citation type="submission" date="2020-04" db="EMBL/GenBank/DDBJ databases">
        <title>Perkinsus olseni comparative genomics.</title>
        <authorList>
            <person name="Bogema D.R."/>
        </authorList>
    </citation>
    <scope>NUCLEOTIDE SEQUENCE [LARGE SCALE GENOMIC DNA]</scope>
    <source>
        <strain evidence="13">ATCC PRA-205</strain>
    </source>
</reference>
<dbReference type="Gene3D" id="3.90.950.10">
    <property type="match status" value="1"/>
</dbReference>
<dbReference type="InterPro" id="IPR050299">
    <property type="entry name" value="YjjX_NTPase"/>
</dbReference>
<keyword evidence="7" id="KW-0546">Nucleotide metabolism</keyword>
<evidence type="ECO:0000256" key="8">
    <source>
        <dbReference type="ARBA" id="ARBA00023211"/>
    </source>
</evidence>
<keyword evidence="5" id="KW-0378">Hydrolase</keyword>
<evidence type="ECO:0000256" key="3">
    <source>
        <dbReference type="ARBA" id="ARBA00022723"/>
    </source>
</evidence>
<dbReference type="PANTHER" id="PTHR34699">
    <property type="match status" value="1"/>
</dbReference>
<dbReference type="InterPro" id="IPR026533">
    <property type="entry name" value="NTPase/PRRC1"/>
</dbReference>
<dbReference type="Pfam" id="PF01931">
    <property type="entry name" value="NTPase_I-T"/>
    <property type="match status" value="1"/>
</dbReference>
<sequence length="434" mass="47778">MSKEVVRVLVASTNPVKIEAARRGIEPFIKGRELVVSGEATDSGVADQPYGDAETLRGARNRLAALCRGTKQADFYAAFEGGVFKTEDGRLHVAAWVCVSMHGDDYVSEARTATFQVPPAVQKLMEVEGLELGHADDKIFGRVESGRSEGTVGILTAGRLCRDGYYAHAMELAMIPFINANLWGLSASSKFYIMSAVHKGKKAVQANGQLRFSAKHMVTGALVEACVDPRWDFTVAAVLGRLAAAREKDGPESPKLTSIYMAMLQLVPPSSRSVFSSDLLWLSDAAEQYLYDEYGADTGDYRMNLKKIVDPLKHLVENPESVYPITREKIINVAGDRSDAKTRVFLQEVGSSVDTRKREREHEETIREAKQLRAALDARYNHIGGEHDVCPSCGVAGRIRFRFLEGYGQSDCRKNEVWGASTEMHATGPRKEAK</sequence>
<evidence type="ECO:0000256" key="7">
    <source>
        <dbReference type="ARBA" id="ARBA00023080"/>
    </source>
</evidence>
<keyword evidence="8" id="KW-0464">Manganese</keyword>
<name>A0A7J6RY15_PEROL</name>
<evidence type="ECO:0000256" key="11">
    <source>
        <dbReference type="ARBA" id="ARBA00048781"/>
    </source>
</evidence>
<evidence type="ECO:0000313" key="13">
    <source>
        <dbReference type="EMBL" id="KAF4725155.1"/>
    </source>
</evidence>
<keyword evidence="4" id="KW-0547">Nucleotide-binding</keyword>
<feature type="domain" description="Non-canonical purine NTP phosphatase/PRRC1" evidence="12">
    <location>
        <begin position="11"/>
        <end position="178"/>
    </location>
</feature>
<keyword evidence="6" id="KW-0460">Magnesium</keyword>
<dbReference type="PANTHER" id="PTHR34699:SF2">
    <property type="entry name" value="NON-CANONICAL PURINE NTP PHOSPHATASE_PRRC1 DOMAIN-CONTAINING PROTEIN"/>
    <property type="match status" value="1"/>
</dbReference>
<evidence type="ECO:0000256" key="1">
    <source>
        <dbReference type="ARBA" id="ARBA00001936"/>
    </source>
</evidence>
<evidence type="ECO:0000256" key="10">
    <source>
        <dbReference type="ARBA" id="ARBA00048174"/>
    </source>
</evidence>
<dbReference type="EMBL" id="JABANM010019020">
    <property type="protein sequence ID" value="KAF4725155.1"/>
    <property type="molecule type" value="Genomic_DNA"/>
</dbReference>
<protein>
    <recommendedName>
        <fullName evidence="9">inosine/xanthosine triphosphatase</fullName>
        <ecNumber evidence="9">3.6.1.73</ecNumber>
    </recommendedName>
</protein>
<dbReference type="GO" id="GO:0046872">
    <property type="term" value="F:metal ion binding"/>
    <property type="evidence" value="ECO:0007669"/>
    <property type="project" value="UniProtKB-KW"/>
</dbReference>
<dbReference type="SUPFAM" id="SSF52972">
    <property type="entry name" value="ITPase-like"/>
    <property type="match status" value="1"/>
</dbReference>
<dbReference type="EC" id="3.6.1.73" evidence="9"/>
<accession>A0A7J6RY15</accession>
<evidence type="ECO:0000256" key="6">
    <source>
        <dbReference type="ARBA" id="ARBA00022842"/>
    </source>
</evidence>
<evidence type="ECO:0000259" key="12">
    <source>
        <dbReference type="Pfam" id="PF01931"/>
    </source>
</evidence>
<comment type="catalytic activity">
    <reaction evidence="11">
        <text>XTP + H2O = XDP + phosphate + H(+)</text>
        <dbReference type="Rhea" id="RHEA:28406"/>
        <dbReference type="ChEBI" id="CHEBI:15377"/>
        <dbReference type="ChEBI" id="CHEBI:15378"/>
        <dbReference type="ChEBI" id="CHEBI:43474"/>
        <dbReference type="ChEBI" id="CHEBI:59884"/>
        <dbReference type="ChEBI" id="CHEBI:61314"/>
        <dbReference type="EC" id="3.6.1.73"/>
    </reaction>
</comment>
<organism evidence="13 14">
    <name type="scientific">Perkinsus olseni</name>
    <name type="common">Perkinsus atlanticus</name>
    <dbReference type="NCBI Taxonomy" id="32597"/>
    <lineage>
        <taxon>Eukaryota</taxon>
        <taxon>Sar</taxon>
        <taxon>Alveolata</taxon>
        <taxon>Perkinsozoa</taxon>
        <taxon>Perkinsea</taxon>
        <taxon>Perkinsida</taxon>
        <taxon>Perkinsidae</taxon>
        <taxon>Perkinsus</taxon>
    </lineage>
</organism>
<dbReference type="FunFam" id="3.90.950.10:FF:000002">
    <property type="entry name" value="Inosine/xanthosine triphosphatase"/>
    <property type="match status" value="1"/>
</dbReference>
<gene>
    <name evidence="13" type="ORF">FOZ62_032061</name>
</gene>
<dbReference type="Proteomes" id="UP000574390">
    <property type="component" value="Unassembled WGS sequence"/>
</dbReference>
<dbReference type="GO" id="GO:0000166">
    <property type="term" value="F:nucleotide binding"/>
    <property type="evidence" value="ECO:0007669"/>
    <property type="project" value="UniProtKB-KW"/>
</dbReference>
<comment type="cofactor">
    <cofactor evidence="1">
        <name>Mn(2+)</name>
        <dbReference type="ChEBI" id="CHEBI:29035"/>
    </cofactor>
</comment>
<evidence type="ECO:0000256" key="5">
    <source>
        <dbReference type="ARBA" id="ARBA00022801"/>
    </source>
</evidence>
<dbReference type="GO" id="GO:0006772">
    <property type="term" value="P:thiamine metabolic process"/>
    <property type="evidence" value="ECO:0007669"/>
    <property type="project" value="TreeGrafter"/>
</dbReference>
<dbReference type="GO" id="GO:0103023">
    <property type="term" value="F:ITPase activity"/>
    <property type="evidence" value="ECO:0007669"/>
    <property type="project" value="UniProtKB-EC"/>
</dbReference>
<evidence type="ECO:0000256" key="9">
    <source>
        <dbReference type="ARBA" id="ARBA00038901"/>
    </source>
</evidence>
<comment type="caution">
    <text evidence="13">The sequence shown here is derived from an EMBL/GenBank/DDBJ whole genome shotgun (WGS) entry which is preliminary data.</text>
</comment>
<dbReference type="InterPro" id="IPR029001">
    <property type="entry name" value="ITPase-like_fam"/>
</dbReference>
<dbReference type="GO" id="GO:0009117">
    <property type="term" value="P:nucleotide metabolic process"/>
    <property type="evidence" value="ECO:0007669"/>
    <property type="project" value="UniProtKB-KW"/>
</dbReference>
<evidence type="ECO:0000256" key="4">
    <source>
        <dbReference type="ARBA" id="ARBA00022741"/>
    </source>
</evidence>
<comment type="cofactor">
    <cofactor evidence="2">
        <name>Mg(2+)</name>
        <dbReference type="ChEBI" id="CHEBI:18420"/>
    </cofactor>
</comment>
<evidence type="ECO:0000256" key="2">
    <source>
        <dbReference type="ARBA" id="ARBA00001946"/>
    </source>
</evidence>
<comment type="catalytic activity">
    <reaction evidence="10">
        <text>ITP + H2O = IDP + phosphate + H(+)</text>
        <dbReference type="Rhea" id="RHEA:28330"/>
        <dbReference type="ChEBI" id="CHEBI:15377"/>
        <dbReference type="ChEBI" id="CHEBI:15378"/>
        <dbReference type="ChEBI" id="CHEBI:43474"/>
        <dbReference type="ChEBI" id="CHEBI:58280"/>
        <dbReference type="ChEBI" id="CHEBI:61402"/>
        <dbReference type="EC" id="3.6.1.73"/>
    </reaction>
</comment>
<evidence type="ECO:0000313" key="14">
    <source>
        <dbReference type="Proteomes" id="UP000574390"/>
    </source>
</evidence>
<keyword evidence="3" id="KW-0479">Metal-binding</keyword>
<proteinExistence type="predicted"/>